<dbReference type="InterPro" id="IPR027417">
    <property type="entry name" value="P-loop_NTPase"/>
</dbReference>
<dbReference type="PANTHER" id="PTHR45772">
    <property type="entry name" value="CONSERVED COMPONENT OF ABC TRANSPORTER FOR NATURAL AMINO ACIDS-RELATED"/>
    <property type="match status" value="1"/>
</dbReference>
<dbReference type="GO" id="GO:0005886">
    <property type="term" value="C:plasma membrane"/>
    <property type="evidence" value="ECO:0007669"/>
    <property type="project" value="TreeGrafter"/>
</dbReference>
<dbReference type="InterPro" id="IPR003439">
    <property type="entry name" value="ABC_transporter-like_ATP-bd"/>
</dbReference>
<dbReference type="InterPro" id="IPR003593">
    <property type="entry name" value="AAA+_ATPase"/>
</dbReference>
<dbReference type="AlphaFoldDB" id="A0A4Z0R9T2"/>
<dbReference type="Proteomes" id="UP000298460">
    <property type="component" value="Unassembled WGS sequence"/>
</dbReference>
<evidence type="ECO:0000313" key="6">
    <source>
        <dbReference type="Proteomes" id="UP000298460"/>
    </source>
</evidence>
<dbReference type="GO" id="GO:0016887">
    <property type="term" value="F:ATP hydrolysis activity"/>
    <property type="evidence" value="ECO:0007669"/>
    <property type="project" value="InterPro"/>
</dbReference>
<dbReference type="PANTHER" id="PTHR45772:SF7">
    <property type="entry name" value="AMINO ACID ABC TRANSPORTER ATP-BINDING PROTEIN"/>
    <property type="match status" value="1"/>
</dbReference>
<sequence length="241" mass="26186">MSEIITVENLTVAFGKHKVLDSLSMGVQQGEVLGVIGPNGAGKTTLLNTLSGRIKPQGGRIVYQGIEITRVSPAQRCRMGIGRTYQVPCPFENLTVYENILVGGVHGAGFSERKARDKCLEILSFTGIAEKRDILAGKLTLMDRKRLEVARALATNPKVLLLDEVAAGLTEVEVKAVMQIVENIKNMGVTIIWIEHILKTMLEATDQLMCLAEGKNITCGVPQEILASKLVEEVYLGVEDA</sequence>
<dbReference type="GO" id="GO:1903805">
    <property type="term" value="P:L-valine import across plasma membrane"/>
    <property type="evidence" value="ECO:0007669"/>
    <property type="project" value="TreeGrafter"/>
</dbReference>
<organism evidence="5 6">
    <name type="scientific">Desulfosporosinus fructosivorans</name>
    <dbReference type="NCBI Taxonomy" id="2018669"/>
    <lineage>
        <taxon>Bacteria</taxon>
        <taxon>Bacillati</taxon>
        <taxon>Bacillota</taxon>
        <taxon>Clostridia</taxon>
        <taxon>Eubacteriales</taxon>
        <taxon>Desulfitobacteriaceae</taxon>
        <taxon>Desulfosporosinus</taxon>
    </lineage>
</organism>
<keyword evidence="1" id="KW-0813">Transport</keyword>
<evidence type="ECO:0000313" key="5">
    <source>
        <dbReference type="EMBL" id="TGE38366.1"/>
    </source>
</evidence>
<dbReference type="CDD" id="cd03219">
    <property type="entry name" value="ABC_Mj1267_LivG_branched"/>
    <property type="match status" value="1"/>
</dbReference>
<dbReference type="InterPro" id="IPR051120">
    <property type="entry name" value="ABC_AA/LPS_Transport"/>
</dbReference>
<dbReference type="GO" id="GO:0005304">
    <property type="term" value="F:L-valine transmembrane transporter activity"/>
    <property type="evidence" value="ECO:0007669"/>
    <property type="project" value="TreeGrafter"/>
</dbReference>
<accession>A0A4Z0R9T2</accession>
<evidence type="ECO:0000256" key="1">
    <source>
        <dbReference type="ARBA" id="ARBA00022448"/>
    </source>
</evidence>
<dbReference type="GO" id="GO:1903806">
    <property type="term" value="P:L-isoleucine import across plasma membrane"/>
    <property type="evidence" value="ECO:0007669"/>
    <property type="project" value="TreeGrafter"/>
</dbReference>
<evidence type="ECO:0000256" key="2">
    <source>
        <dbReference type="ARBA" id="ARBA00022741"/>
    </source>
</evidence>
<feature type="domain" description="ABC transporter" evidence="4">
    <location>
        <begin position="5"/>
        <end position="238"/>
    </location>
</feature>
<gene>
    <name evidence="5" type="ORF">E4K67_10465</name>
</gene>
<proteinExistence type="predicted"/>
<dbReference type="GO" id="GO:0015192">
    <property type="term" value="F:L-phenylalanine transmembrane transporter activity"/>
    <property type="evidence" value="ECO:0007669"/>
    <property type="project" value="TreeGrafter"/>
</dbReference>
<comment type="caution">
    <text evidence="5">The sequence shown here is derived from an EMBL/GenBank/DDBJ whole genome shotgun (WGS) entry which is preliminary data.</text>
</comment>
<dbReference type="Pfam" id="PF00005">
    <property type="entry name" value="ABC_tran"/>
    <property type="match status" value="1"/>
</dbReference>
<keyword evidence="3 5" id="KW-0067">ATP-binding</keyword>
<evidence type="ECO:0000256" key="3">
    <source>
        <dbReference type="ARBA" id="ARBA00022840"/>
    </source>
</evidence>
<dbReference type="SMART" id="SM00382">
    <property type="entry name" value="AAA"/>
    <property type="match status" value="1"/>
</dbReference>
<protein>
    <submittedName>
        <fullName evidence="5">ABC transporter ATP-binding protein</fullName>
    </submittedName>
</protein>
<dbReference type="GO" id="GO:0005524">
    <property type="term" value="F:ATP binding"/>
    <property type="evidence" value="ECO:0007669"/>
    <property type="project" value="UniProtKB-KW"/>
</dbReference>
<evidence type="ECO:0000259" key="4">
    <source>
        <dbReference type="PROSITE" id="PS50893"/>
    </source>
</evidence>
<name>A0A4Z0R9T2_9FIRM</name>
<dbReference type="RefSeq" id="WP_135546348.1">
    <property type="nucleotide sequence ID" value="NZ_SPQQ01000003.1"/>
</dbReference>
<dbReference type="Gene3D" id="3.40.50.300">
    <property type="entry name" value="P-loop containing nucleotide triphosphate hydrolases"/>
    <property type="match status" value="1"/>
</dbReference>
<dbReference type="PROSITE" id="PS50893">
    <property type="entry name" value="ABC_TRANSPORTER_2"/>
    <property type="match status" value="1"/>
</dbReference>
<dbReference type="EMBL" id="SPQQ01000003">
    <property type="protein sequence ID" value="TGE38366.1"/>
    <property type="molecule type" value="Genomic_DNA"/>
</dbReference>
<keyword evidence="2" id="KW-0547">Nucleotide-binding</keyword>
<keyword evidence="6" id="KW-1185">Reference proteome</keyword>
<dbReference type="GO" id="GO:0042941">
    <property type="term" value="P:D-alanine transmembrane transport"/>
    <property type="evidence" value="ECO:0007669"/>
    <property type="project" value="TreeGrafter"/>
</dbReference>
<dbReference type="SUPFAM" id="SSF52540">
    <property type="entry name" value="P-loop containing nucleoside triphosphate hydrolases"/>
    <property type="match status" value="1"/>
</dbReference>
<dbReference type="OrthoDB" id="9779136at2"/>
<dbReference type="GO" id="GO:0015188">
    <property type="term" value="F:L-isoleucine transmembrane transporter activity"/>
    <property type="evidence" value="ECO:0007669"/>
    <property type="project" value="TreeGrafter"/>
</dbReference>
<reference evidence="5 6" key="1">
    <citation type="submission" date="2019-03" db="EMBL/GenBank/DDBJ databases">
        <title>Draft Genome Sequence of Desulfosporosinus fructosivorans Strain 63.6F, Isolated from Marine Sediment in the Baltic Sea.</title>
        <authorList>
            <person name="Hausmann B."/>
            <person name="Vandieken V."/>
            <person name="Pjevac P."/>
            <person name="Schreck K."/>
            <person name="Herbold C.W."/>
            <person name="Loy A."/>
        </authorList>
    </citation>
    <scope>NUCLEOTIDE SEQUENCE [LARGE SCALE GENOMIC DNA]</scope>
    <source>
        <strain evidence="5 6">63.6F</strain>
    </source>
</reference>
<dbReference type="GO" id="GO:0015808">
    <property type="term" value="P:L-alanine transport"/>
    <property type="evidence" value="ECO:0007669"/>
    <property type="project" value="TreeGrafter"/>
</dbReference>